<dbReference type="IntAct" id="A0A1D6IYF1">
    <property type="interactions" value="10"/>
</dbReference>
<dbReference type="PROSITE" id="PS50181">
    <property type="entry name" value="FBOX"/>
    <property type="match status" value="1"/>
</dbReference>
<evidence type="ECO:0000313" key="2">
    <source>
        <dbReference type="EMBL" id="AQK40914.1"/>
    </source>
</evidence>
<sequence length="300" mass="33705">MDASEETRDWAELPRDALLAVFHSLQHADVLMRAGQVCRPWRRAAREEPELWRRIDLRRRAALSTSILYHLDVMARTAVTCSAGQCEAFWAEDFVDDTFIFFLSHRATGLRSLRLISCNISKQAALNEAITRFSMLEELELSLCSGATTASGHYNLADTCTAAAKACRNLKCLRLNKYRFHRRSGYDGDSEAMEIAKMRGLRCLQLFGNSLGNAGLAAILAGCAHLESLDIRHCFNVEVNDETRVMCARLQTLKLPDDSMDGYDLSFGNPEMNAGIPGLDFPHNAEMNFGFRGDILWDSW</sequence>
<evidence type="ECO:0007829" key="5">
    <source>
        <dbReference type="PeptideAtlas" id="A0A1D6IYF1"/>
    </source>
</evidence>
<keyword evidence="4" id="KW-1185">Reference proteome</keyword>
<dbReference type="InterPro" id="IPR032675">
    <property type="entry name" value="LRR_dom_sf"/>
</dbReference>
<proteinExistence type="evidence at protein level"/>
<dbReference type="GeneID" id="109943001"/>
<dbReference type="SUPFAM" id="SSF81383">
    <property type="entry name" value="F-box domain"/>
    <property type="match status" value="1"/>
</dbReference>
<dbReference type="PANTHER" id="PTHR38926:SF28">
    <property type="entry name" value="F-BOX PROTEIN SKIP19"/>
    <property type="match status" value="1"/>
</dbReference>
<dbReference type="ExpressionAtlas" id="A0A1D6IYF1">
    <property type="expression patterns" value="baseline and differential"/>
</dbReference>
<dbReference type="PANTHER" id="PTHR38926">
    <property type="entry name" value="F-BOX DOMAIN CONTAINING PROTEIN, EXPRESSED"/>
    <property type="match status" value="1"/>
</dbReference>
<reference evidence="4" key="1">
    <citation type="journal article" date="2009" name="Science">
        <title>The B73 maize genome: complexity, diversity, and dynamics.</title>
        <authorList>
            <person name="Schnable P.S."/>
            <person name="Ware D."/>
            <person name="Fulton R.S."/>
            <person name="Stein J.C."/>
            <person name="Wei F."/>
            <person name="Pasternak S."/>
            <person name="Liang C."/>
            <person name="Zhang J."/>
            <person name="Fulton L."/>
            <person name="Graves T.A."/>
            <person name="Minx P."/>
            <person name="Reily A.D."/>
            <person name="Courtney L."/>
            <person name="Kruchowski S.S."/>
            <person name="Tomlinson C."/>
            <person name="Strong C."/>
            <person name="Delehaunty K."/>
            <person name="Fronick C."/>
            <person name="Courtney B."/>
            <person name="Rock S.M."/>
            <person name="Belter E."/>
            <person name="Du F."/>
            <person name="Kim K."/>
            <person name="Abbott R.M."/>
            <person name="Cotton M."/>
            <person name="Levy A."/>
            <person name="Marchetto P."/>
            <person name="Ochoa K."/>
            <person name="Jackson S.M."/>
            <person name="Gillam B."/>
            <person name="Chen W."/>
            <person name="Yan L."/>
            <person name="Higginbotham J."/>
            <person name="Cardenas M."/>
            <person name="Waligorski J."/>
            <person name="Applebaum E."/>
            <person name="Phelps L."/>
            <person name="Falcone J."/>
            <person name="Kanchi K."/>
            <person name="Thane T."/>
            <person name="Scimone A."/>
            <person name="Thane N."/>
            <person name="Henke J."/>
            <person name="Wang T."/>
            <person name="Ruppert J."/>
            <person name="Shah N."/>
            <person name="Rotter K."/>
            <person name="Hodges J."/>
            <person name="Ingenthron E."/>
            <person name="Cordes M."/>
            <person name="Kohlberg S."/>
            <person name="Sgro J."/>
            <person name="Delgado B."/>
            <person name="Mead K."/>
            <person name="Chinwalla A."/>
            <person name="Leonard S."/>
            <person name="Crouse K."/>
            <person name="Collura K."/>
            <person name="Kudrna D."/>
            <person name="Currie J."/>
            <person name="He R."/>
            <person name="Angelova A."/>
            <person name="Rajasekar S."/>
            <person name="Mueller T."/>
            <person name="Lomeli R."/>
            <person name="Scara G."/>
            <person name="Ko A."/>
            <person name="Delaney K."/>
            <person name="Wissotski M."/>
            <person name="Lopez G."/>
            <person name="Campos D."/>
            <person name="Braidotti M."/>
            <person name="Ashley E."/>
            <person name="Golser W."/>
            <person name="Kim H."/>
            <person name="Lee S."/>
            <person name="Lin J."/>
            <person name="Dujmic Z."/>
            <person name="Kim W."/>
            <person name="Talag J."/>
            <person name="Zuccolo A."/>
            <person name="Fan C."/>
            <person name="Sebastian A."/>
            <person name="Kramer M."/>
            <person name="Spiegel L."/>
            <person name="Nascimento L."/>
            <person name="Zutavern T."/>
            <person name="Miller B."/>
            <person name="Ambroise C."/>
            <person name="Muller S."/>
            <person name="Spooner W."/>
            <person name="Narechania A."/>
            <person name="Ren L."/>
            <person name="Wei S."/>
            <person name="Kumari S."/>
            <person name="Faga B."/>
            <person name="Levy M.J."/>
            <person name="McMahan L."/>
            <person name="Van Buren P."/>
            <person name="Vaughn M.W."/>
            <person name="Ying K."/>
            <person name="Yeh C.-T."/>
            <person name="Emrich S.J."/>
            <person name="Jia Y."/>
            <person name="Kalyanaraman A."/>
            <person name="Hsia A.-P."/>
            <person name="Barbazuk W.B."/>
            <person name="Baucom R.S."/>
            <person name="Brutnell T.P."/>
            <person name="Carpita N.C."/>
            <person name="Chaparro C."/>
            <person name="Chia J.-M."/>
            <person name="Deragon J.-M."/>
            <person name="Estill J.C."/>
            <person name="Fu Y."/>
            <person name="Jeddeloh J.A."/>
            <person name="Han Y."/>
            <person name="Lee H."/>
            <person name="Li P."/>
            <person name="Lisch D.R."/>
            <person name="Liu S."/>
            <person name="Liu Z."/>
            <person name="Nagel D.H."/>
            <person name="McCann M.C."/>
            <person name="SanMiguel P."/>
            <person name="Myers A.M."/>
            <person name="Nettleton D."/>
            <person name="Nguyen J."/>
            <person name="Penning B.W."/>
            <person name="Ponnala L."/>
            <person name="Schneider K.L."/>
            <person name="Schwartz D.C."/>
            <person name="Sharma A."/>
            <person name="Soderlund C."/>
            <person name="Springer N.M."/>
            <person name="Sun Q."/>
            <person name="Wang H."/>
            <person name="Waterman M."/>
            <person name="Westerman R."/>
            <person name="Wolfgruber T.K."/>
            <person name="Yang L."/>
            <person name="Yu Y."/>
            <person name="Zhang L."/>
            <person name="Zhou S."/>
            <person name="Zhu Q."/>
            <person name="Bennetzen J.L."/>
            <person name="Dawe R.K."/>
            <person name="Jiang J."/>
            <person name="Jiang N."/>
            <person name="Presting G.G."/>
            <person name="Wessler S.R."/>
            <person name="Aluru S."/>
            <person name="Martienssen R.A."/>
            <person name="Clifton S.W."/>
            <person name="McCombie W.R."/>
            <person name="Wing R.A."/>
            <person name="Wilson R.K."/>
        </authorList>
    </citation>
    <scope>NUCLEOTIDE SEQUENCE [LARGE SCALE GENOMIC DNA]</scope>
    <source>
        <strain evidence="4">cv. B73</strain>
    </source>
</reference>
<accession>A0A1D6IYF1</accession>
<dbReference type="Gramene" id="Zm00001eb413520_T001">
    <property type="protein sequence ID" value="Zm00001eb413520_P001"/>
    <property type="gene ID" value="Zm00001eb413520"/>
</dbReference>
<dbReference type="EnsemblPlants" id="Zm00001eb413520_T001">
    <property type="protein sequence ID" value="Zm00001eb413520_P001"/>
    <property type="gene ID" value="Zm00001eb413520"/>
</dbReference>
<keyword evidence="5" id="KW-1267">Proteomics identification</keyword>
<evidence type="ECO:0000313" key="3">
    <source>
        <dbReference type="EnsemblPlants" id="Zm00001eb413520_P001"/>
    </source>
</evidence>
<dbReference type="InterPro" id="IPR001810">
    <property type="entry name" value="F-box_dom"/>
</dbReference>
<dbReference type="AlphaFoldDB" id="A0A1D6IYF1"/>
<feature type="domain" description="F-box" evidence="1">
    <location>
        <begin position="7"/>
        <end position="55"/>
    </location>
</feature>
<dbReference type="EMBL" id="CM000786">
    <property type="protein sequence ID" value="AQK40914.1"/>
    <property type="molecule type" value="Genomic_DNA"/>
</dbReference>
<dbReference type="Gene3D" id="1.20.1280.50">
    <property type="match status" value="1"/>
</dbReference>
<dbReference type="OrthoDB" id="2095648at2759"/>
<reference evidence="3" key="3">
    <citation type="submission" date="2019-07" db="EMBL/GenBank/DDBJ databases">
        <authorList>
            <person name="Seetharam A."/>
            <person name="Woodhouse M."/>
            <person name="Cannon E."/>
        </authorList>
    </citation>
    <scope>NUCLEOTIDE SEQUENCE [LARGE SCALE GENOMIC DNA]</scope>
    <source>
        <strain evidence="3">cv. B73</strain>
    </source>
</reference>
<dbReference type="RefSeq" id="XP_020401273.1">
    <property type="nucleotide sequence ID" value="XM_020545684.3"/>
</dbReference>
<accession>A0A3L6G9S7</accession>
<gene>
    <name evidence="3" type="primary">LOC109943001</name>
    <name evidence="2" type="ORF">ZEAMMB73_Zm00001d024265</name>
</gene>
<dbReference type="Gene3D" id="3.80.10.10">
    <property type="entry name" value="Ribonuclease Inhibitor"/>
    <property type="match status" value="1"/>
</dbReference>
<dbReference type="SMR" id="A0A1D6IYF1"/>
<reference evidence="2" key="2">
    <citation type="submission" date="2015-12" db="EMBL/GenBank/DDBJ databases">
        <title>Update maize B73 reference genome by single molecule sequencing technologies.</title>
        <authorList>
            <consortium name="Maize Genome Sequencing Project"/>
            <person name="Ware D."/>
        </authorList>
    </citation>
    <scope>NUCLEOTIDE SEQUENCE</scope>
    <source>
        <tissue evidence="2">Seedling</tissue>
    </source>
</reference>
<evidence type="ECO:0000259" key="1">
    <source>
        <dbReference type="PROSITE" id="PS50181"/>
    </source>
</evidence>
<dbReference type="STRING" id="4577.A0A1D6IYF1"/>
<reference evidence="3" key="4">
    <citation type="submission" date="2021-05" db="UniProtKB">
        <authorList>
            <consortium name="EnsemblPlants"/>
        </authorList>
    </citation>
    <scope>IDENTIFICATION</scope>
    <source>
        <strain evidence="3">cv. B73</strain>
    </source>
</reference>
<dbReference type="Pfam" id="PF12937">
    <property type="entry name" value="F-box-like"/>
    <property type="match status" value="1"/>
</dbReference>
<dbReference type="OMA" id="GVHCPRL"/>
<dbReference type="SUPFAM" id="SSF52047">
    <property type="entry name" value="RNI-like"/>
    <property type="match status" value="1"/>
</dbReference>
<name>A0A1D6IYF1_MAIZE</name>
<protein>
    <submittedName>
        <fullName evidence="2">F-box protein SKIP19</fullName>
    </submittedName>
</protein>
<dbReference type="GO" id="GO:1905761">
    <property type="term" value="F:SCF ubiquitin ligase complex binding"/>
    <property type="evidence" value="ECO:0000318"/>
    <property type="project" value="GO_Central"/>
</dbReference>
<organism evidence="2">
    <name type="scientific">Zea mays</name>
    <name type="common">Maize</name>
    <dbReference type="NCBI Taxonomy" id="4577"/>
    <lineage>
        <taxon>Eukaryota</taxon>
        <taxon>Viridiplantae</taxon>
        <taxon>Streptophyta</taxon>
        <taxon>Embryophyta</taxon>
        <taxon>Tracheophyta</taxon>
        <taxon>Spermatophyta</taxon>
        <taxon>Magnoliopsida</taxon>
        <taxon>Liliopsida</taxon>
        <taxon>Poales</taxon>
        <taxon>Poaceae</taxon>
        <taxon>PACMAD clade</taxon>
        <taxon>Panicoideae</taxon>
        <taxon>Andropogonodae</taxon>
        <taxon>Andropogoneae</taxon>
        <taxon>Tripsacinae</taxon>
        <taxon>Zea</taxon>
    </lineage>
</organism>
<dbReference type="FunFam" id="1.20.1280.50:FF:000037">
    <property type="entry name" value="F-box protein SKIP19"/>
    <property type="match status" value="1"/>
</dbReference>
<evidence type="ECO:0000313" key="4">
    <source>
        <dbReference type="Proteomes" id="UP000007305"/>
    </source>
</evidence>
<dbReference type="Proteomes" id="UP000007305">
    <property type="component" value="Chromosome 10"/>
</dbReference>
<dbReference type="InterPro" id="IPR036047">
    <property type="entry name" value="F-box-like_dom_sf"/>
</dbReference>